<organism evidence="2 3">
    <name type="scientific">Streptomyces rameus</name>
    <dbReference type="NCBI Taxonomy" id="68261"/>
    <lineage>
        <taxon>Bacteria</taxon>
        <taxon>Bacillati</taxon>
        <taxon>Actinomycetota</taxon>
        <taxon>Actinomycetes</taxon>
        <taxon>Kitasatosporales</taxon>
        <taxon>Streptomycetaceae</taxon>
        <taxon>Streptomyces</taxon>
    </lineage>
</organism>
<feature type="compositionally biased region" description="Low complexity" evidence="1">
    <location>
        <begin position="25"/>
        <end position="39"/>
    </location>
</feature>
<evidence type="ECO:0000313" key="3">
    <source>
        <dbReference type="Proteomes" id="UP001500893"/>
    </source>
</evidence>
<comment type="caution">
    <text evidence="2">The sequence shown here is derived from an EMBL/GenBank/DDBJ whole genome shotgun (WGS) entry which is preliminary data.</text>
</comment>
<dbReference type="Proteomes" id="UP001500893">
    <property type="component" value="Unassembled WGS sequence"/>
</dbReference>
<evidence type="ECO:0000313" key="2">
    <source>
        <dbReference type="EMBL" id="GAA2782960.1"/>
    </source>
</evidence>
<feature type="compositionally biased region" description="Polar residues" evidence="1">
    <location>
        <begin position="1"/>
        <end position="11"/>
    </location>
</feature>
<dbReference type="EMBL" id="BAAAVM010000154">
    <property type="protein sequence ID" value="GAA2782960.1"/>
    <property type="molecule type" value="Genomic_DNA"/>
</dbReference>
<reference evidence="2 3" key="1">
    <citation type="journal article" date="2019" name="Int. J. Syst. Evol. Microbiol.">
        <title>The Global Catalogue of Microorganisms (GCM) 10K type strain sequencing project: providing services to taxonomists for standard genome sequencing and annotation.</title>
        <authorList>
            <consortium name="The Broad Institute Genomics Platform"/>
            <consortium name="The Broad Institute Genome Sequencing Center for Infectious Disease"/>
            <person name="Wu L."/>
            <person name="Ma J."/>
        </authorList>
    </citation>
    <scope>NUCLEOTIDE SEQUENCE [LARGE SCALE GENOMIC DNA]</scope>
    <source>
        <strain evidence="2 3">JCM 11574</strain>
    </source>
</reference>
<protein>
    <submittedName>
        <fullName evidence="2">Uncharacterized protein</fullName>
    </submittedName>
</protein>
<keyword evidence="3" id="KW-1185">Reference proteome</keyword>
<feature type="region of interest" description="Disordered" evidence="1">
    <location>
        <begin position="1"/>
        <end position="64"/>
    </location>
</feature>
<name>A0ABN3V820_9ACTN</name>
<evidence type="ECO:0000256" key="1">
    <source>
        <dbReference type="SAM" id="MobiDB-lite"/>
    </source>
</evidence>
<proteinExistence type="predicted"/>
<gene>
    <name evidence="2" type="ORF">GCM10010521_72000</name>
</gene>
<accession>A0ABN3V820</accession>
<sequence length="131" mass="14091">MVEHGTPQQLTRLLDPMARGETDVAPASTTSTTSATRASCEPAPPGAAPGRSAQRTREPGRGRRLALPRTALPRRAAAYHLRTVRTFQRKAEEAAAAFAKQMPETAGEFRVYEAADGDLAVADRLRKPSIP</sequence>